<dbReference type="Pfam" id="PF07963">
    <property type="entry name" value="N_methyl"/>
    <property type="match status" value="1"/>
</dbReference>
<accession>A0ABW9MHG9</accession>
<dbReference type="Gene3D" id="3.30.700.10">
    <property type="entry name" value="Glycoprotein, Type 4 Pilin"/>
    <property type="match status" value="1"/>
</dbReference>
<dbReference type="PRINTS" id="PR00813">
    <property type="entry name" value="BCTERIALGSPG"/>
</dbReference>
<keyword evidence="8" id="KW-1185">Reference proteome</keyword>
<comment type="caution">
    <text evidence="7">The sequence shown here is derived from an EMBL/GenBank/DDBJ whole genome shotgun (WGS) entry which is preliminary data.</text>
</comment>
<evidence type="ECO:0000313" key="8">
    <source>
        <dbReference type="Proteomes" id="UP001637994"/>
    </source>
</evidence>
<dbReference type="InterPro" id="IPR045584">
    <property type="entry name" value="Pilin-like"/>
</dbReference>
<dbReference type="RefSeq" id="WP_410035687.1">
    <property type="nucleotide sequence ID" value="NZ_JBGMEF010000019.1"/>
</dbReference>
<name>A0ABW9MHG9_9FIRM</name>
<protein>
    <submittedName>
        <fullName evidence="7">Type II secretion system protein</fullName>
    </submittedName>
</protein>
<keyword evidence="4 6" id="KW-1133">Transmembrane helix</keyword>
<dbReference type="NCBIfam" id="TIGR02532">
    <property type="entry name" value="IV_pilin_GFxxxE"/>
    <property type="match status" value="1"/>
</dbReference>
<feature type="transmembrane region" description="Helical" evidence="6">
    <location>
        <begin position="9"/>
        <end position="29"/>
    </location>
</feature>
<dbReference type="EMBL" id="JBGMEF010000019">
    <property type="protein sequence ID" value="MFO3667380.1"/>
    <property type="molecule type" value="Genomic_DNA"/>
</dbReference>
<dbReference type="SUPFAM" id="SSF54523">
    <property type="entry name" value="Pili subunits"/>
    <property type="match status" value="1"/>
</dbReference>
<dbReference type="InterPro" id="IPR012902">
    <property type="entry name" value="N_methyl_site"/>
</dbReference>
<evidence type="ECO:0000256" key="2">
    <source>
        <dbReference type="ARBA" id="ARBA00022481"/>
    </source>
</evidence>
<dbReference type="PANTHER" id="PTHR30093:SF44">
    <property type="entry name" value="TYPE II SECRETION SYSTEM CORE PROTEIN G"/>
    <property type="match status" value="1"/>
</dbReference>
<proteinExistence type="predicted"/>
<reference evidence="7 8" key="1">
    <citation type="journal article" date="2025" name="Anaerobe">
        <title>Description of Anaerococcus kampingiae sp. nov., Anaerococcus groningensis sp. nov., Anaerococcus martiniensis sp. nov., and Anaerococcus cruorum sp. nov., isolated from human clinical specimens.</title>
        <authorList>
            <person name="Boiten K.E."/>
            <person name="Meijer J."/>
            <person name="van Wezel E.M."/>
            <person name="Veloo A.C.M."/>
        </authorList>
    </citation>
    <scope>NUCLEOTIDE SEQUENCE [LARGE SCALE GENOMIC DNA]</scope>
    <source>
        <strain evidence="7 8">ENR0874</strain>
    </source>
</reference>
<evidence type="ECO:0000256" key="1">
    <source>
        <dbReference type="ARBA" id="ARBA00004167"/>
    </source>
</evidence>
<sequence>MRNKKKKGFTLIELIIVIAILGILAAIAIPRYNKSKIKAAETADQANIEMLKSAAQLKALDAGETGKFQWDNGTNKVDALKYLEKWPVVPKGINKTGDYKVVYDNGHLIIYRGDESVYDSEN</sequence>
<evidence type="ECO:0000256" key="4">
    <source>
        <dbReference type="ARBA" id="ARBA00022989"/>
    </source>
</evidence>
<evidence type="ECO:0000256" key="5">
    <source>
        <dbReference type="ARBA" id="ARBA00023136"/>
    </source>
</evidence>
<keyword evidence="5 6" id="KW-0472">Membrane</keyword>
<evidence type="ECO:0000256" key="3">
    <source>
        <dbReference type="ARBA" id="ARBA00022692"/>
    </source>
</evidence>
<dbReference type="PANTHER" id="PTHR30093">
    <property type="entry name" value="GENERAL SECRETION PATHWAY PROTEIN G"/>
    <property type="match status" value="1"/>
</dbReference>
<evidence type="ECO:0000313" key="7">
    <source>
        <dbReference type="EMBL" id="MFO3667380.1"/>
    </source>
</evidence>
<keyword evidence="2" id="KW-0488">Methylation</keyword>
<evidence type="ECO:0000256" key="6">
    <source>
        <dbReference type="SAM" id="Phobius"/>
    </source>
</evidence>
<keyword evidence="3 6" id="KW-0812">Transmembrane</keyword>
<organism evidence="7 8">
    <name type="scientific">Anaerococcus kampingae</name>
    <dbReference type="NCBI Taxonomy" id="3115614"/>
    <lineage>
        <taxon>Bacteria</taxon>
        <taxon>Bacillati</taxon>
        <taxon>Bacillota</taxon>
        <taxon>Tissierellia</taxon>
        <taxon>Tissierellales</taxon>
        <taxon>Peptoniphilaceae</taxon>
        <taxon>Anaerococcus</taxon>
    </lineage>
</organism>
<dbReference type="Proteomes" id="UP001637994">
    <property type="component" value="Unassembled WGS sequence"/>
</dbReference>
<dbReference type="PROSITE" id="PS00409">
    <property type="entry name" value="PROKAR_NTER_METHYL"/>
    <property type="match status" value="1"/>
</dbReference>
<comment type="subcellular location">
    <subcellularLocation>
        <location evidence="1">Membrane</location>
        <topology evidence="1">Single-pass membrane protein</topology>
    </subcellularLocation>
</comment>
<gene>
    <name evidence="7" type="ORF">ACCQ42_06310</name>
</gene>
<dbReference type="InterPro" id="IPR000983">
    <property type="entry name" value="Bac_GSPG_pilin"/>
</dbReference>